<dbReference type="NCBIfam" id="TIGR00075">
    <property type="entry name" value="hypD"/>
    <property type="match status" value="1"/>
</dbReference>
<dbReference type="PANTHER" id="PTHR30149:SF0">
    <property type="entry name" value="HYDROGENASE MATURATION FACTOR HYPD"/>
    <property type="match status" value="1"/>
</dbReference>
<dbReference type="Proteomes" id="UP000190105">
    <property type="component" value="Unassembled WGS sequence"/>
</dbReference>
<dbReference type="OrthoDB" id="9770424at2"/>
<dbReference type="PIRSF" id="PIRSF005622">
    <property type="entry name" value="Hydrgn_mat_hypD"/>
    <property type="match status" value="1"/>
</dbReference>
<sequence length="360" mass="40476">MLWNEFKKPKDIEKILSALTKYDKEIRIMEICGTHTVSIAKSGIKGILPKNIKLISGPGCPVCVTPTERIDDILFLSKNKDVLIATYGDMIRVTGSIDGTSLEKRKAEGFDIRVVYSPLDAVKIAQCCKDKEVVFIGIGFETTAPSTAIAIERAINEGVNNFSVFSLHKMVEPVLRKLINMNDFNIDGFLCPGNVAVIIGEEGFRFLEIEFKIPSVICGFEAGDIIYSIYRLIQMRENKDFKLENEYIRAVKQKGNEIARNIMNKYFEPCDDIWRGIGWIENSGLKLKDEYIQYDAVKKFNLDLNPYKNNDFCSCGEVIKGKIDPRECKLFSTVCTIENPKGPCMVSSEGACAAAYKYSD</sequence>
<dbReference type="Pfam" id="PF01924">
    <property type="entry name" value="HypD"/>
    <property type="match status" value="1"/>
</dbReference>
<evidence type="ECO:0000313" key="5">
    <source>
        <dbReference type="Proteomes" id="UP000190105"/>
    </source>
</evidence>
<dbReference type="STRING" id="1147123.SAMN05443428_10559"/>
<evidence type="ECO:0000256" key="3">
    <source>
        <dbReference type="ARBA" id="ARBA00023004"/>
    </source>
</evidence>
<dbReference type="GO" id="GO:0070025">
    <property type="term" value="F:carbon monoxide binding"/>
    <property type="evidence" value="ECO:0007669"/>
    <property type="project" value="TreeGrafter"/>
</dbReference>
<evidence type="ECO:0000256" key="2">
    <source>
        <dbReference type="ARBA" id="ARBA00022723"/>
    </source>
</evidence>
<name>A0A1T4X0X9_9CLOT</name>
<dbReference type="PANTHER" id="PTHR30149">
    <property type="entry name" value="HYDROGENASE PROTEIN ASSEMBLY PROTEIN HYPD"/>
    <property type="match status" value="1"/>
</dbReference>
<dbReference type="InterPro" id="IPR042244">
    <property type="entry name" value="HypD_2_sf"/>
</dbReference>
<gene>
    <name evidence="4" type="ORF">SAMN05443428_10559</name>
</gene>
<dbReference type="RefSeq" id="WP_078695882.1">
    <property type="nucleotide sequence ID" value="NZ_FUYH01000005.1"/>
</dbReference>
<evidence type="ECO:0000313" key="4">
    <source>
        <dbReference type="EMBL" id="SKA83242.1"/>
    </source>
</evidence>
<keyword evidence="3" id="KW-0408">Iron</keyword>
<organism evidence="4 5">
    <name type="scientific">Caloramator quimbayensis</name>
    <dbReference type="NCBI Taxonomy" id="1147123"/>
    <lineage>
        <taxon>Bacteria</taxon>
        <taxon>Bacillati</taxon>
        <taxon>Bacillota</taxon>
        <taxon>Clostridia</taxon>
        <taxon>Eubacteriales</taxon>
        <taxon>Clostridiaceae</taxon>
        <taxon>Caloramator</taxon>
    </lineage>
</organism>
<dbReference type="GO" id="GO:0051604">
    <property type="term" value="P:protein maturation"/>
    <property type="evidence" value="ECO:0007669"/>
    <property type="project" value="TreeGrafter"/>
</dbReference>
<dbReference type="InterPro" id="IPR042243">
    <property type="entry name" value="HypD_1"/>
</dbReference>
<dbReference type="Gene3D" id="3.40.50.11750">
    <property type="entry name" value="HypD, alpha/beta domain 1"/>
    <property type="match status" value="2"/>
</dbReference>
<dbReference type="InterPro" id="IPR002780">
    <property type="entry name" value="Hyd_form_HypD"/>
</dbReference>
<dbReference type="Gene3D" id="6.10.20.100">
    <property type="match status" value="1"/>
</dbReference>
<dbReference type="EMBL" id="FUYH01000005">
    <property type="protein sequence ID" value="SKA83242.1"/>
    <property type="molecule type" value="Genomic_DNA"/>
</dbReference>
<reference evidence="5" key="1">
    <citation type="submission" date="2017-02" db="EMBL/GenBank/DDBJ databases">
        <authorList>
            <person name="Varghese N."/>
            <person name="Submissions S."/>
        </authorList>
    </citation>
    <scope>NUCLEOTIDE SEQUENCE [LARGE SCALE GENOMIC DNA]</scope>
    <source>
        <strain evidence="5">USBA 833</strain>
    </source>
</reference>
<protein>
    <submittedName>
        <fullName evidence="4">Hydrogenase maturation protein HypD</fullName>
    </submittedName>
</protein>
<keyword evidence="2" id="KW-0479">Metal-binding</keyword>
<keyword evidence="5" id="KW-1185">Reference proteome</keyword>
<accession>A0A1T4X0X9</accession>
<dbReference type="GO" id="GO:0051539">
    <property type="term" value="F:4 iron, 4 sulfur cluster binding"/>
    <property type="evidence" value="ECO:0007669"/>
    <property type="project" value="TreeGrafter"/>
</dbReference>
<proteinExistence type="inferred from homology"/>
<dbReference type="GO" id="GO:0005506">
    <property type="term" value="F:iron ion binding"/>
    <property type="evidence" value="ECO:0007669"/>
    <property type="project" value="TreeGrafter"/>
</dbReference>
<comment type="similarity">
    <text evidence="1">Belongs to the HypD family.</text>
</comment>
<dbReference type="AlphaFoldDB" id="A0A1T4X0X9"/>
<evidence type="ECO:0000256" key="1">
    <source>
        <dbReference type="ARBA" id="ARBA00007888"/>
    </source>
</evidence>